<feature type="repeat" description="PPR" evidence="2">
    <location>
        <begin position="31"/>
        <end position="61"/>
    </location>
</feature>
<dbReference type="GO" id="GO:0009451">
    <property type="term" value="P:RNA modification"/>
    <property type="evidence" value="ECO:0007669"/>
    <property type="project" value="InterPro"/>
</dbReference>
<keyword evidence="4" id="KW-1185">Reference proteome</keyword>
<gene>
    <name evidence="3" type="ORF">M569_04391</name>
</gene>
<dbReference type="OrthoDB" id="958364at2759"/>
<feature type="non-terminal residue" evidence="3">
    <location>
        <position position="629"/>
    </location>
</feature>
<keyword evidence="1" id="KW-0677">Repeat</keyword>
<sequence>LKLLNSKISTLMRSGLVDEAEELFAGMPQISSVTFNAVIRGYFENGFFDKAVSLYNRMPVHDAFTCNTMISGLMRYGDVEGAELFFERMECKDIVTWNSLISGYFVNDRKDDAMRVFDVMPLKDVVSWNLVISGLVRVGESEKAEQLFKGMSDRDVVSWTIMLKLYLDSGRVHEARELFDSMPLTVKDVQAWNTILCGYVQNKLIRNAEGFFHKMPGKDMNSWNLMIDGYISIGRTRDALRLFNEMPDKLERTWKSILLGLVRNGLVAEAHALLEKSSLGGIVSWTNVMVGYFAAGEAADAMKVFESLHIRDTAVWNAAIFGLGENDHAEDGIKLLFRMKQNGFFLDESTVTSFLTLCSNLTSLNLGKQIHGEAVKLGIDWLNPVGNAFITMYYRCGSIGSALNAFNSMASRDIISWNSVICGLAHHGHGKEAIDMFEKMRSSCVEPNQISFVGVLSACSHAGLLQMGKHYFRVMQNVYGISPKNEHYTCMIDLLGRCGYIAESLDILNEMSREGLEVCDSIWGALFGASRMHKDISVAEIAGGKILELDPLNSGVYTILAEMHLAGGRREKAHGFRNRMKEKGVKKQPGCSWIESSGEGNVFLSGDKTHPEFVAILTTLSLIYQEMDF</sequence>
<evidence type="ECO:0000256" key="2">
    <source>
        <dbReference type="PROSITE-ProRule" id="PRU00708"/>
    </source>
</evidence>
<dbReference type="Proteomes" id="UP000015453">
    <property type="component" value="Unassembled WGS sequence"/>
</dbReference>
<organism evidence="3 4">
    <name type="scientific">Genlisea aurea</name>
    <dbReference type="NCBI Taxonomy" id="192259"/>
    <lineage>
        <taxon>Eukaryota</taxon>
        <taxon>Viridiplantae</taxon>
        <taxon>Streptophyta</taxon>
        <taxon>Embryophyta</taxon>
        <taxon>Tracheophyta</taxon>
        <taxon>Spermatophyta</taxon>
        <taxon>Magnoliopsida</taxon>
        <taxon>eudicotyledons</taxon>
        <taxon>Gunneridae</taxon>
        <taxon>Pentapetalae</taxon>
        <taxon>asterids</taxon>
        <taxon>lamiids</taxon>
        <taxon>Lamiales</taxon>
        <taxon>Lentibulariaceae</taxon>
        <taxon>Genlisea</taxon>
    </lineage>
</organism>
<dbReference type="InterPro" id="IPR046848">
    <property type="entry name" value="E_motif"/>
</dbReference>
<dbReference type="EMBL" id="AUSU01001706">
    <property type="protein sequence ID" value="EPS70369.1"/>
    <property type="molecule type" value="Genomic_DNA"/>
</dbReference>
<accession>S8CSZ3</accession>
<feature type="non-terminal residue" evidence="3">
    <location>
        <position position="1"/>
    </location>
</feature>
<dbReference type="GO" id="GO:0003723">
    <property type="term" value="F:RNA binding"/>
    <property type="evidence" value="ECO:0007669"/>
    <property type="project" value="InterPro"/>
</dbReference>
<dbReference type="InterPro" id="IPR011990">
    <property type="entry name" value="TPR-like_helical_dom_sf"/>
</dbReference>
<dbReference type="Pfam" id="PF01535">
    <property type="entry name" value="PPR"/>
    <property type="match status" value="10"/>
</dbReference>
<name>S8CSZ3_9LAMI</name>
<reference evidence="3 4" key="1">
    <citation type="journal article" date="2013" name="BMC Genomics">
        <title>The miniature genome of a carnivorous plant Genlisea aurea contains a low number of genes and short non-coding sequences.</title>
        <authorList>
            <person name="Leushkin E.V."/>
            <person name="Sutormin R.A."/>
            <person name="Nabieva E.R."/>
            <person name="Penin A.A."/>
            <person name="Kondrashov A.S."/>
            <person name="Logacheva M.D."/>
        </authorList>
    </citation>
    <scope>NUCLEOTIDE SEQUENCE [LARGE SCALE GENOMIC DNA]</scope>
</reference>
<feature type="repeat" description="PPR" evidence="2">
    <location>
        <begin position="219"/>
        <end position="249"/>
    </location>
</feature>
<dbReference type="PANTHER" id="PTHR47926">
    <property type="entry name" value="PENTATRICOPEPTIDE REPEAT-CONTAINING PROTEIN"/>
    <property type="match status" value="1"/>
</dbReference>
<dbReference type="AlphaFoldDB" id="S8CSZ3"/>
<dbReference type="Pfam" id="PF12854">
    <property type="entry name" value="PPR_1"/>
    <property type="match status" value="1"/>
</dbReference>
<dbReference type="InterPro" id="IPR046960">
    <property type="entry name" value="PPR_At4g14850-like_plant"/>
</dbReference>
<dbReference type="Gene3D" id="1.25.40.10">
    <property type="entry name" value="Tetratricopeptide repeat domain"/>
    <property type="match status" value="5"/>
</dbReference>
<evidence type="ECO:0000313" key="4">
    <source>
        <dbReference type="Proteomes" id="UP000015453"/>
    </source>
</evidence>
<dbReference type="PROSITE" id="PS51375">
    <property type="entry name" value="PPR"/>
    <property type="match status" value="7"/>
</dbReference>
<evidence type="ECO:0000313" key="3">
    <source>
        <dbReference type="EMBL" id="EPS70369.1"/>
    </source>
</evidence>
<feature type="repeat" description="PPR" evidence="2">
    <location>
        <begin position="62"/>
        <end position="96"/>
    </location>
</feature>
<feature type="repeat" description="PPR" evidence="2">
    <location>
        <begin position="312"/>
        <end position="346"/>
    </location>
</feature>
<dbReference type="Pfam" id="PF13041">
    <property type="entry name" value="PPR_2"/>
    <property type="match status" value="1"/>
</dbReference>
<feature type="repeat" description="PPR" evidence="2">
    <location>
        <begin position="484"/>
        <end position="518"/>
    </location>
</feature>
<feature type="repeat" description="PPR" evidence="2">
    <location>
        <begin position="124"/>
        <end position="158"/>
    </location>
</feature>
<protein>
    <recommendedName>
        <fullName evidence="5">Pentatricopeptide repeat-containing protein</fullName>
    </recommendedName>
</protein>
<dbReference type="NCBIfam" id="TIGR00756">
    <property type="entry name" value="PPR"/>
    <property type="match status" value="8"/>
</dbReference>
<dbReference type="FunFam" id="1.25.40.10:FF:001093">
    <property type="entry name" value="Pentatricopeptide repeat-containing protein At2g34400"/>
    <property type="match status" value="1"/>
</dbReference>
<dbReference type="Pfam" id="PF20431">
    <property type="entry name" value="E_motif"/>
    <property type="match status" value="1"/>
</dbReference>
<comment type="caution">
    <text evidence="3">The sequence shown here is derived from an EMBL/GenBank/DDBJ whole genome shotgun (WGS) entry which is preliminary data.</text>
</comment>
<proteinExistence type="predicted"/>
<dbReference type="InterPro" id="IPR002885">
    <property type="entry name" value="PPR_rpt"/>
</dbReference>
<evidence type="ECO:0000256" key="1">
    <source>
        <dbReference type="ARBA" id="ARBA00022737"/>
    </source>
</evidence>
<feature type="repeat" description="PPR" evidence="2">
    <location>
        <begin position="413"/>
        <end position="447"/>
    </location>
</feature>
<evidence type="ECO:0008006" key="5">
    <source>
        <dbReference type="Google" id="ProtNLM"/>
    </source>
</evidence>
<dbReference type="PANTHER" id="PTHR47926:SF347">
    <property type="entry name" value="PENTATRICOPEPTIDE REPEAT-CONTAINING PROTEIN"/>
    <property type="match status" value="1"/>
</dbReference>